<dbReference type="OrthoDB" id="5204927at2759"/>
<feature type="region of interest" description="Disordered" evidence="1">
    <location>
        <begin position="203"/>
        <end position="315"/>
    </location>
</feature>
<gene>
    <name evidence="2" type="ORF">PAC_03092</name>
</gene>
<feature type="region of interest" description="Disordered" evidence="1">
    <location>
        <begin position="1"/>
        <end position="50"/>
    </location>
</feature>
<organism evidence="2 3">
    <name type="scientific">Phialocephala subalpina</name>
    <dbReference type="NCBI Taxonomy" id="576137"/>
    <lineage>
        <taxon>Eukaryota</taxon>
        <taxon>Fungi</taxon>
        <taxon>Dikarya</taxon>
        <taxon>Ascomycota</taxon>
        <taxon>Pezizomycotina</taxon>
        <taxon>Leotiomycetes</taxon>
        <taxon>Helotiales</taxon>
        <taxon>Mollisiaceae</taxon>
        <taxon>Phialocephala</taxon>
        <taxon>Phialocephala fortinii species complex</taxon>
    </lineage>
</organism>
<name>A0A1L7WKB3_9HELO</name>
<evidence type="ECO:0000313" key="2">
    <source>
        <dbReference type="EMBL" id="CZR53214.1"/>
    </source>
</evidence>
<evidence type="ECO:0000313" key="3">
    <source>
        <dbReference type="Proteomes" id="UP000184330"/>
    </source>
</evidence>
<proteinExistence type="predicted"/>
<reference evidence="2 3" key="1">
    <citation type="submission" date="2016-03" db="EMBL/GenBank/DDBJ databases">
        <authorList>
            <person name="Ploux O."/>
        </authorList>
    </citation>
    <scope>NUCLEOTIDE SEQUENCE [LARGE SCALE GENOMIC DNA]</scope>
    <source>
        <strain evidence="2 3">UAMH 11012</strain>
    </source>
</reference>
<evidence type="ECO:0000256" key="1">
    <source>
        <dbReference type="SAM" id="MobiDB-lite"/>
    </source>
</evidence>
<dbReference type="AlphaFoldDB" id="A0A1L7WKB3"/>
<protein>
    <submittedName>
        <fullName evidence="2">Uncharacterized protein</fullName>
    </submittedName>
</protein>
<dbReference type="EMBL" id="FJOG01000003">
    <property type="protein sequence ID" value="CZR53214.1"/>
    <property type="molecule type" value="Genomic_DNA"/>
</dbReference>
<feature type="compositionally biased region" description="Basic and acidic residues" evidence="1">
    <location>
        <begin position="278"/>
        <end position="288"/>
    </location>
</feature>
<feature type="compositionally biased region" description="Basic and acidic residues" evidence="1">
    <location>
        <begin position="235"/>
        <end position="258"/>
    </location>
</feature>
<accession>A0A1L7WKB3</accession>
<sequence length="315" mass="35703">MATKTSLPVVERPGIKPTRSMTHPLHDPKTNGAPRRRVKQGEPFDPDELSRKLQAHLVKQKIKAQQRRQARAAKAAEAEALAAALHAQNVYHHVPAVAARDMERTTTPIGKDRKMHKLAEPVVKAHLARVSVDENRPSQPLTLLQKTIATDQAVLENHLLRSRNQFQWTQEMEVAAEADEERDLYKPPQRTFTGEFAHLIGTHKKGAPRPLSTGDMFWDEEGSSPPQQKLKPKPAPHDIVNDHRNDWAQRDDEMENRRKKEKASPFLRRMESSWMLMGKKEKTRRDEGIAGFGSSPPEGGKVKGSFLARFKRHPS</sequence>
<dbReference type="Proteomes" id="UP000184330">
    <property type="component" value="Unassembled WGS sequence"/>
</dbReference>
<keyword evidence="3" id="KW-1185">Reference proteome</keyword>